<accession>A0A8B4Q9G2</accession>
<dbReference type="Proteomes" id="UP000294641">
    <property type="component" value="Unassembled WGS sequence"/>
</dbReference>
<dbReference type="GO" id="GO:0046872">
    <property type="term" value="F:metal ion binding"/>
    <property type="evidence" value="ECO:0007669"/>
    <property type="project" value="UniProtKB-KW"/>
</dbReference>
<dbReference type="GO" id="GO:0000166">
    <property type="term" value="F:nucleotide binding"/>
    <property type="evidence" value="ECO:0007669"/>
    <property type="project" value="UniProtKB-KW"/>
</dbReference>
<keyword evidence="6" id="KW-0547">Nucleotide-binding</keyword>
<evidence type="ECO:0000256" key="7">
    <source>
        <dbReference type="ARBA" id="ARBA00022842"/>
    </source>
</evidence>
<evidence type="ECO:0000313" key="14">
    <source>
        <dbReference type="EMBL" id="TDR36555.1"/>
    </source>
</evidence>
<dbReference type="EMBL" id="SNZG01000024">
    <property type="protein sequence ID" value="TDR36555.1"/>
    <property type="molecule type" value="Genomic_DNA"/>
</dbReference>
<dbReference type="PANTHER" id="PTHR46173">
    <property type="entry name" value="CCA TRNA NUCLEOTIDYLTRANSFERASE 1, MITOCHONDRIAL"/>
    <property type="match status" value="1"/>
</dbReference>
<dbReference type="AlphaFoldDB" id="A0A8B4Q9G2"/>
<dbReference type="InterPro" id="IPR002646">
    <property type="entry name" value="PolA_pol_head_dom"/>
</dbReference>
<keyword evidence="2 9" id="KW-0808">Transferase</keyword>
<reference evidence="13 15" key="1">
    <citation type="submission" date="2018-06" db="EMBL/GenBank/DDBJ databases">
        <authorList>
            <consortium name="Pathogen Informatics"/>
            <person name="Doyle S."/>
        </authorList>
    </citation>
    <scope>NUCLEOTIDE SEQUENCE [LARGE SCALE GENOMIC DNA]</scope>
    <source>
        <strain evidence="13 15">NCTC10597</strain>
    </source>
</reference>
<dbReference type="EC" id="2.7.7.72" evidence="13"/>
<dbReference type="Pfam" id="PF13735">
    <property type="entry name" value="tRNA_NucTran2_2"/>
    <property type="match status" value="1"/>
</dbReference>
<evidence type="ECO:0000259" key="12">
    <source>
        <dbReference type="Pfam" id="PF13735"/>
    </source>
</evidence>
<dbReference type="EMBL" id="UGNP01000001">
    <property type="protein sequence ID" value="STX09338.1"/>
    <property type="molecule type" value="Genomic_DNA"/>
</dbReference>
<dbReference type="GO" id="GO:0004810">
    <property type="term" value="F:CCA tRNA nucleotidyltransferase activity"/>
    <property type="evidence" value="ECO:0007669"/>
    <property type="project" value="UniProtKB-EC"/>
</dbReference>
<keyword evidence="4 13" id="KW-0548">Nucleotidyltransferase</keyword>
<evidence type="ECO:0000313" key="16">
    <source>
        <dbReference type="Proteomes" id="UP000294641"/>
    </source>
</evidence>
<dbReference type="Gene3D" id="3.30.460.10">
    <property type="entry name" value="Beta Polymerase, domain 2"/>
    <property type="match status" value="1"/>
</dbReference>
<dbReference type="NCBIfam" id="NF009814">
    <property type="entry name" value="PRK13299.1"/>
    <property type="match status" value="1"/>
</dbReference>
<comment type="cofactor">
    <cofactor evidence="1">
        <name>Mg(2+)</name>
        <dbReference type="ChEBI" id="CHEBI:18420"/>
    </cofactor>
</comment>
<evidence type="ECO:0000256" key="3">
    <source>
        <dbReference type="ARBA" id="ARBA00022694"/>
    </source>
</evidence>
<dbReference type="OrthoDB" id="9805698at2"/>
<evidence type="ECO:0000256" key="4">
    <source>
        <dbReference type="ARBA" id="ARBA00022695"/>
    </source>
</evidence>
<comment type="caution">
    <text evidence="13">The sequence shown here is derived from an EMBL/GenBank/DDBJ whole genome shotgun (WGS) entry which is preliminary data.</text>
</comment>
<keyword evidence="3" id="KW-0819">tRNA processing</keyword>
<proteinExistence type="inferred from homology"/>
<evidence type="ECO:0000256" key="5">
    <source>
        <dbReference type="ARBA" id="ARBA00022723"/>
    </source>
</evidence>
<feature type="domain" description="Poly A polymerase head" evidence="10">
    <location>
        <begin position="24"/>
        <end position="142"/>
    </location>
</feature>
<dbReference type="Proteomes" id="UP000254330">
    <property type="component" value="Unassembled WGS sequence"/>
</dbReference>
<keyword evidence="16" id="KW-1185">Reference proteome</keyword>
<dbReference type="CDD" id="cd05398">
    <property type="entry name" value="NT_ClassII-CCAase"/>
    <property type="match status" value="1"/>
</dbReference>
<dbReference type="InterPro" id="IPR032828">
    <property type="entry name" value="PolyA_RNA-bd"/>
</dbReference>
<keyword evidence="7" id="KW-0460">Magnesium</keyword>
<dbReference type="PANTHER" id="PTHR46173:SF1">
    <property type="entry name" value="CCA TRNA NUCLEOTIDYLTRANSFERASE 1, MITOCHONDRIAL"/>
    <property type="match status" value="1"/>
</dbReference>
<feature type="domain" description="tRNA nucleotidyltransferase/poly(A) polymerase RNA and SrmB- binding" evidence="11">
    <location>
        <begin position="170"/>
        <end position="225"/>
    </location>
</feature>
<reference evidence="14 16" key="2">
    <citation type="submission" date="2019-03" db="EMBL/GenBank/DDBJ databases">
        <title>Genomic Encyclopedia of Type Strains, Phase IV (KMG-IV): sequencing the most valuable type-strain genomes for metagenomic binning, comparative biology and taxonomic classification.</title>
        <authorList>
            <person name="Goeker M."/>
        </authorList>
    </citation>
    <scope>NUCLEOTIDE SEQUENCE [LARGE SCALE GENOMIC DNA]</scope>
    <source>
        <strain evidence="14 16">DSM 20580</strain>
    </source>
</reference>
<dbReference type="InterPro" id="IPR050264">
    <property type="entry name" value="Bact_CCA-adding_enz_type3_sf"/>
</dbReference>
<name>A0A8B4Q9G2_9BACL</name>
<keyword evidence="5" id="KW-0479">Metal-binding</keyword>
<dbReference type="InterPro" id="IPR032810">
    <property type="entry name" value="CCA-adding_enz_C"/>
</dbReference>
<dbReference type="RefSeq" id="WP_109350141.1">
    <property type="nucleotide sequence ID" value="NZ_BJUE01000057.1"/>
</dbReference>
<dbReference type="Gene3D" id="1.10.3090.10">
    <property type="entry name" value="cca-adding enzyme, domain 2"/>
    <property type="match status" value="1"/>
</dbReference>
<comment type="similarity">
    <text evidence="9">Belongs to the tRNA nucleotidyltransferase/poly(A) polymerase family.</text>
</comment>
<evidence type="ECO:0000256" key="8">
    <source>
        <dbReference type="ARBA" id="ARBA00022884"/>
    </source>
</evidence>
<dbReference type="GO" id="GO:0000049">
    <property type="term" value="F:tRNA binding"/>
    <property type="evidence" value="ECO:0007669"/>
    <property type="project" value="TreeGrafter"/>
</dbReference>
<dbReference type="InterPro" id="IPR043519">
    <property type="entry name" value="NT_sf"/>
</dbReference>
<feature type="domain" description="CCA-adding enzyme C-terminal" evidence="12">
    <location>
        <begin position="242"/>
        <end position="383"/>
    </location>
</feature>
<dbReference type="Gene3D" id="1.10.246.80">
    <property type="match status" value="1"/>
</dbReference>
<protein>
    <submittedName>
        <fullName evidence="13 14">CCA-adding enzyme</fullName>
        <ecNumber evidence="13">2.7.7.72</ecNumber>
    </submittedName>
</protein>
<evidence type="ECO:0000259" key="10">
    <source>
        <dbReference type="Pfam" id="PF01743"/>
    </source>
</evidence>
<evidence type="ECO:0000256" key="1">
    <source>
        <dbReference type="ARBA" id="ARBA00001946"/>
    </source>
</evidence>
<evidence type="ECO:0000256" key="2">
    <source>
        <dbReference type="ARBA" id="ARBA00022679"/>
    </source>
</evidence>
<dbReference type="SUPFAM" id="SSF81301">
    <property type="entry name" value="Nucleotidyltransferase"/>
    <property type="match status" value="1"/>
</dbReference>
<evidence type="ECO:0000256" key="9">
    <source>
        <dbReference type="RuleBase" id="RU003953"/>
    </source>
</evidence>
<evidence type="ECO:0000313" key="15">
    <source>
        <dbReference type="Proteomes" id="UP000254330"/>
    </source>
</evidence>
<organism evidence="13 15">
    <name type="scientific">Kurthia zopfii</name>
    <dbReference type="NCBI Taxonomy" id="1650"/>
    <lineage>
        <taxon>Bacteria</taxon>
        <taxon>Bacillati</taxon>
        <taxon>Bacillota</taxon>
        <taxon>Bacilli</taxon>
        <taxon>Bacillales</taxon>
        <taxon>Caryophanaceae</taxon>
        <taxon>Kurthia</taxon>
    </lineage>
</organism>
<sequence>MTELTWGAAQNVMTVLEENGFEAVIVGGAVRDHLLHKKPNDVDVATSALPQQVKSVFKKTIDVGIEHGTVLIVDFDEPVEVTTFRTEGTYSDHRRPDEVQFVRSLAEDLKRRDFTINAMAIRPDGTLVDLFGGQNDLDKRLIKAVGEAEERFSEDALRIIRAIRFSAQLDFKIEEKTALAMTKTADFLQDIAVERLKAEFDKIFLSAHIYNAMRIIEQYTIAKKLPGDYDHVSKWLNFQSISDAKSGWAHWCILTNSREVLSLFKCSNDEKLFAKQVMQCYEILLTGAPTKLELFQLDEDCWLNALNSYTIIQGNEHELAQSILKLKAELPIHNKNEIQVDGKQLMQWSGRKGGPWLREVLDEILNKVLEKELPNDEQMIKEWFTDEWNV</sequence>
<dbReference type="SUPFAM" id="SSF81891">
    <property type="entry name" value="Poly A polymerase C-terminal region-like"/>
    <property type="match status" value="1"/>
</dbReference>
<evidence type="ECO:0000259" key="11">
    <source>
        <dbReference type="Pfam" id="PF12627"/>
    </source>
</evidence>
<evidence type="ECO:0000313" key="13">
    <source>
        <dbReference type="EMBL" id="STX09338.1"/>
    </source>
</evidence>
<dbReference type="Pfam" id="PF01743">
    <property type="entry name" value="PolyA_pol"/>
    <property type="match status" value="1"/>
</dbReference>
<dbReference type="Pfam" id="PF12627">
    <property type="entry name" value="PolyA_pol_RNAbd"/>
    <property type="match status" value="1"/>
</dbReference>
<gene>
    <name evidence="13" type="primary">cca</name>
    <name evidence="14" type="ORF">DFR61_12418</name>
    <name evidence="13" type="ORF">NCTC10597_01010</name>
</gene>
<dbReference type="GO" id="GO:0008033">
    <property type="term" value="P:tRNA processing"/>
    <property type="evidence" value="ECO:0007669"/>
    <property type="project" value="UniProtKB-KW"/>
</dbReference>
<keyword evidence="8 9" id="KW-0694">RNA-binding</keyword>
<evidence type="ECO:0000256" key="6">
    <source>
        <dbReference type="ARBA" id="ARBA00022741"/>
    </source>
</evidence>